<evidence type="ECO:0000313" key="1">
    <source>
        <dbReference type="EMBL" id="NKE72890.1"/>
    </source>
</evidence>
<keyword evidence="2" id="KW-1185">Reference proteome</keyword>
<gene>
    <name evidence="1" type="ORF">MNODULE_19235</name>
</gene>
<dbReference type="AlphaFoldDB" id="A0A7X6DT54"/>
<name>A0A7X6DT54_9BACT</name>
<protein>
    <submittedName>
        <fullName evidence="1">Uncharacterized protein</fullName>
    </submittedName>
</protein>
<dbReference type="RefSeq" id="WP_168062826.1">
    <property type="nucleotide sequence ID" value="NZ_VTOW01000004.1"/>
</dbReference>
<accession>A0A7X6DT54</accession>
<evidence type="ECO:0000313" key="2">
    <source>
        <dbReference type="Proteomes" id="UP000534783"/>
    </source>
</evidence>
<proteinExistence type="predicted"/>
<dbReference type="Proteomes" id="UP000534783">
    <property type="component" value="Unassembled WGS sequence"/>
</dbReference>
<reference evidence="1 2" key="1">
    <citation type="journal article" date="2020" name="Nature">
        <title>Bacterial chemolithoautotrophy via manganese oxidation.</title>
        <authorList>
            <person name="Yu H."/>
            <person name="Leadbetter J.R."/>
        </authorList>
    </citation>
    <scope>NUCLEOTIDE SEQUENCE [LARGE SCALE GENOMIC DNA]</scope>
    <source>
        <strain evidence="1 2">Mn-1</strain>
    </source>
</reference>
<organism evidence="1 2">
    <name type="scientific">Candidatus Manganitrophus noduliformans</name>
    <dbReference type="NCBI Taxonomy" id="2606439"/>
    <lineage>
        <taxon>Bacteria</taxon>
        <taxon>Pseudomonadati</taxon>
        <taxon>Nitrospirota</taxon>
        <taxon>Nitrospiria</taxon>
        <taxon>Candidatus Troglogloeales</taxon>
        <taxon>Candidatus Manganitrophaceae</taxon>
        <taxon>Candidatus Manganitrophus</taxon>
    </lineage>
</organism>
<sequence>MGSLYPPLPADLADRIGAVASIAGNRYRVRRIPLKAERYGAPLVLLLIEKIGPRKCCHFRGPAFLFVEGF</sequence>
<dbReference type="EMBL" id="VTOW01000004">
    <property type="protein sequence ID" value="NKE72890.1"/>
    <property type="molecule type" value="Genomic_DNA"/>
</dbReference>
<comment type="caution">
    <text evidence="1">The sequence shown here is derived from an EMBL/GenBank/DDBJ whole genome shotgun (WGS) entry which is preliminary data.</text>
</comment>